<sequence length="185" mass="20398">MKSNIHEHQKNNAISISKKLIYVSLLLFSFVSFAQTRFVTREIPAGQTIELKDKKMFINNEQIPSYEIKKYLKDNDYKAYSLYNKAKNKSVFGGLLLGLGSVLIVSDAVKAIVTEGGQFPTAIAASGAVLVGTSIFVLKGKNKKLQEAVDTYNNGLKTTSELENNFEANLNLVANQNGLGLRLSF</sequence>
<gene>
    <name evidence="2" type="ORF">H8R27_14765</name>
</gene>
<organism evidence="2 3">
    <name type="scientific">Flavobacterium bernardetii</name>
    <dbReference type="NCBI Taxonomy" id="2813823"/>
    <lineage>
        <taxon>Bacteria</taxon>
        <taxon>Pseudomonadati</taxon>
        <taxon>Bacteroidota</taxon>
        <taxon>Flavobacteriia</taxon>
        <taxon>Flavobacteriales</taxon>
        <taxon>Flavobacteriaceae</taxon>
        <taxon>Flavobacterium</taxon>
    </lineage>
</organism>
<feature type="transmembrane region" description="Helical" evidence="1">
    <location>
        <begin position="91"/>
        <end position="113"/>
    </location>
</feature>
<name>A0ABR7J240_9FLAO</name>
<feature type="transmembrane region" description="Helical" evidence="1">
    <location>
        <begin position="119"/>
        <end position="138"/>
    </location>
</feature>
<evidence type="ECO:0000313" key="3">
    <source>
        <dbReference type="Proteomes" id="UP000605990"/>
    </source>
</evidence>
<accession>A0ABR7J240</accession>
<reference evidence="2 3" key="1">
    <citation type="submission" date="2020-08" db="EMBL/GenBank/DDBJ databases">
        <title>Description of novel Flavobacterium F-408 isolate.</title>
        <authorList>
            <person name="Saticioglu I.B."/>
            <person name="Duman M."/>
            <person name="Altun S."/>
        </authorList>
    </citation>
    <scope>NUCLEOTIDE SEQUENCE [LARGE SCALE GENOMIC DNA]</scope>
    <source>
        <strain evidence="2 3">F-408</strain>
    </source>
</reference>
<evidence type="ECO:0000256" key="1">
    <source>
        <dbReference type="SAM" id="Phobius"/>
    </source>
</evidence>
<dbReference type="RefSeq" id="WP_166131363.1">
    <property type="nucleotide sequence ID" value="NZ_JAANOQ010000010.1"/>
</dbReference>
<proteinExistence type="predicted"/>
<dbReference type="EMBL" id="JACRUN010000011">
    <property type="protein sequence ID" value="MBC5836151.1"/>
    <property type="molecule type" value="Genomic_DNA"/>
</dbReference>
<keyword evidence="1" id="KW-0812">Transmembrane</keyword>
<protein>
    <submittedName>
        <fullName evidence="2">Uncharacterized protein</fullName>
    </submittedName>
</protein>
<keyword evidence="3" id="KW-1185">Reference proteome</keyword>
<evidence type="ECO:0000313" key="2">
    <source>
        <dbReference type="EMBL" id="MBC5836151.1"/>
    </source>
</evidence>
<dbReference type="Proteomes" id="UP000605990">
    <property type="component" value="Unassembled WGS sequence"/>
</dbReference>
<comment type="caution">
    <text evidence="2">The sequence shown here is derived from an EMBL/GenBank/DDBJ whole genome shotgun (WGS) entry which is preliminary data.</text>
</comment>
<keyword evidence="1" id="KW-1133">Transmembrane helix</keyword>
<keyword evidence="1" id="KW-0472">Membrane</keyword>